<evidence type="ECO:0000313" key="2">
    <source>
        <dbReference type="EMBL" id="AOM63516.1"/>
    </source>
</evidence>
<protein>
    <submittedName>
        <fullName evidence="2">Uncharacterized protein</fullName>
    </submittedName>
</protein>
<reference evidence="2 3" key="1">
    <citation type="submission" date="2016-03" db="EMBL/GenBank/DDBJ databases">
        <title>Genome sequences of a Phycodnavirus, Heterosigma akashiwo virus strain 53.</title>
        <authorList>
            <person name="Ueki S."/>
            <person name="Ogura Y."/>
            <person name="Hayashi T."/>
        </authorList>
    </citation>
    <scope>NUCLEOTIDE SEQUENCE [LARGE SCALE GENOMIC DNA]</scope>
    <source>
        <strain evidence="2">HaV53</strain>
    </source>
</reference>
<feature type="transmembrane region" description="Helical" evidence="1">
    <location>
        <begin position="65"/>
        <end position="87"/>
    </location>
</feature>
<keyword evidence="1" id="KW-0812">Transmembrane</keyword>
<keyword evidence="3" id="KW-1185">Reference proteome</keyword>
<organism evidence="2 3">
    <name type="scientific">Heterosigma akashiwo virus 01</name>
    <name type="common">HaV01</name>
    <dbReference type="NCBI Taxonomy" id="97195"/>
    <lineage>
        <taxon>Viruses</taxon>
        <taxon>Varidnaviria</taxon>
        <taxon>Bamfordvirae</taxon>
        <taxon>Nucleocytoviricota</taxon>
        <taxon>Megaviricetes</taxon>
        <taxon>Algavirales</taxon>
        <taxon>Phycodnaviridae</taxon>
        <taxon>Raphidovirus</taxon>
        <taxon>Raphidovirus japonicum</taxon>
    </lineage>
</organism>
<keyword evidence="1" id="KW-1133">Transmembrane helix</keyword>
<organismHost>
    <name type="scientific">Heterosigma akashiwo</name>
    <name type="common">Chromophytic alga</name>
    <name type="synonym">Heterosigma carterae</name>
    <dbReference type="NCBI Taxonomy" id="2829"/>
</organismHost>
<feature type="transmembrane region" description="Helical" evidence="1">
    <location>
        <begin position="34"/>
        <end position="53"/>
    </location>
</feature>
<proteinExistence type="predicted"/>
<dbReference type="KEGG" id="vg:37618566"/>
<dbReference type="Proteomes" id="UP000232488">
    <property type="component" value="Segment"/>
</dbReference>
<gene>
    <name evidence="2" type="primary">HaV53_ORF185</name>
</gene>
<keyword evidence="1" id="KW-0472">Membrane</keyword>
<accession>A0A1C9C5G2</accession>
<sequence>MASDNTRQCMSQSKFSVSYKNLNVFETTFVQLPYLHMVCTLVALDILSVSWYSETKFNSCSLQKFLSSSSVNLCTPLIFLSTSLILYSEYINFHIQMRK</sequence>
<evidence type="ECO:0000313" key="3">
    <source>
        <dbReference type="Proteomes" id="UP000232488"/>
    </source>
</evidence>
<dbReference type="EMBL" id="KX008963">
    <property type="protein sequence ID" value="AOM63516.1"/>
    <property type="molecule type" value="Genomic_DNA"/>
</dbReference>
<dbReference type="GeneID" id="37618566"/>
<dbReference type="RefSeq" id="YP_009507582.1">
    <property type="nucleotide sequence ID" value="NC_038553.1"/>
</dbReference>
<evidence type="ECO:0000256" key="1">
    <source>
        <dbReference type="SAM" id="Phobius"/>
    </source>
</evidence>
<name>A0A1C9C5G2_HAV01</name>